<evidence type="ECO:0000313" key="2">
    <source>
        <dbReference type="Proteomes" id="UP000316142"/>
    </source>
</evidence>
<evidence type="ECO:0000313" key="1">
    <source>
        <dbReference type="EMBL" id="TPV32578.1"/>
    </source>
</evidence>
<feature type="non-terminal residue" evidence="1">
    <location>
        <position position="26"/>
    </location>
</feature>
<protein>
    <submittedName>
        <fullName evidence="1">Transcriptional regulator RcsA</fullName>
    </submittedName>
</protein>
<gene>
    <name evidence="1" type="ORF">FJW00_01875</name>
</gene>
<proteinExistence type="predicted"/>
<dbReference type="EMBL" id="VHIZ01000016">
    <property type="protein sequence ID" value="TPV32578.1"/>
    <property type="molecule type" value="Genomic_DNA"/>
</dbReference>
<name>A0ABY2ZFE7_9GAMM</name>
<dbReference type="Proteomes" id="UP000316142">
    <property type="component" value="Unassembled WGS sequence"/>
</dbReference>
<organism evidence="1 2">
    <name type="scientific">Pantoea anthophila</name>
    <dbReference type="NCBI Taxonomy" id="470931"/>
    <lineage>
        <taxon>Bacteria</taxon>
        <taxon>Pseudomonadati</taxon>
        <taxon>Pseudomonadota</taxon>
        <taxon>Gammaproteobacteria</taxon>
        <taxon>Enterobacterales</taxon>
        <taxon>Erwiniaceae</taxon>
        <taxon>Pantoea</taxon>
    </lineage>
</organism>
<sequence length="26" mass="3009">MVRVAIMPTIIMDSCNYTRLGLTDYM</sequence>
<keyword evidence="2" id="KW-1185">Reference proteome</keyword>
<comment type="caution">
    <text evidence="1">The sequence shown here is derived from an EMBL/GenBank/DDBJ whole genome shotgun (WGS) entry which is preliminary data.</text>
</comment>
<reference evidence="1 2" key="1">
    <citation type="submission" date="2019-06" db="EMBL/GenBank/DDBJ databases">
        <title>Taxogenomics and systematics of the genus Pantoea.</title>
        <authorList>
            <person name="Tambong J.T."/>
        </authorList>
    </citation>
    <scope>NUCLEOTIDE SEQUENCE [LARGE SCALE GENOMIC DNA]</scope>
    <source>
        <strain evidence="1 2">LMG 2558</strain>
    </source>
</reference>
<accession>A0ABY2ZFE7</accession>